<reference evidence="1 2" key="1">
    <citation type="submission" date="2019-08" db="EMBL/GenBank/DDBJ databases">
        <title>Hyperibacter terrae gen. nov., sp. nov. and Hyperibacter viscosus sp. nov., two new members in the family Rhodospirillaceae isolated from the rhizosphere of Hypericum perforatum.</title>
        <authorList>
            <person name="Noviana Z."/>
        </authorList>
    </citation>
    <scope>NUCLEOTIDE SEQUENCE [LARGE SCALE GENOMIC DNA]</scope>
    <source>
        <strain evidence="1 2">R5913</strain>
    </source>
</reference>
<keyword evidence="2" id="KW-1185">Reference proteome</keyword>
<proteinExistence type="predicted"/>
<name>A0A5J6MJU2_9PROT</name>
<evidence type="ECO:0000313" key="2">
    <source>
        <dbReference type="Proteomes" id="UP000326202"/>
    </source>
</evidence>
<organism evidence="1 2">
    <name type="scientific">Hypericibacter terrae</name>
    <dbReference type="NCBI Taxonomy" id="2602015"/>
    <lineage>
        <taxon>Bacteria</taxon>
        <taxon>Pseudomonadati</taxon>
        <taxon>Pseudomonadota</taxon>
        <taxon>Alphaproteobacteria</taxon>
        <taxon>Rhodospirillales</taxon>
        <taxon>Dongiaceae</taxon>
        <taxon>Hypericibacter</taxon>
    </lineage>
</organism>
<dbReference type="OrthoDB" id="8389669at2"/>
<dbReference type="AlphaFoldDB" id="A0A5J6MJU2"/>
<dbReference type="KEGG" id="htq:FRZ44_30070"/>
<dbReference type="Proteomes" id="UP000326202">
    <property type="component" value="Chromosome"/>
</dbReference>
<sequence length="124" mass="11722">MTAIIANGASAAPAQPRAKDSSGSGLVAALVFALFGSLLALGAAAAPSPAGGAPVPVGVFVLGGSAQDAMAIVTAANGRILADTAIGGGVVAISDEPGFRDRLYSAGASLVLGVSGKYGCGPQI</sequence>
<gene>
    <name evidence="1" type="ORF">FRZ44_30070</name>
</gene>
<dbReference type="EMBL" id="CP042906">
    <property type="protein sequence ID" value="QEX17704.1"/>
    <property type="molecule type" value="Genomic_DNA"/>
</dbReference>
<protein>
    <submittedName>
        <fullName evidence="1">Uncharacterized protein</fullName>
    </submittedName>
</protein>
<accession>A0A5J6MJU2</accession>
<evidence type="ECO:0000313" key="1">
    <source>
        <dbReference type="EMBL" id="QEX17704.1"/>
    </source>
</evidence>
<dbReference type="RefSeq" id="WP_151177934.1">
    <property type="nucleotide sequence ID" value="NZ_CP042906.1"/>
</dbReference>